<evidence type="ECO:0000256" key="12">
    <source>
        <dbReference type="SAM" id="Phobius"/>
    </source>
</evidence>
<keyword evidence="15" id="KW-1185">Reference proteome</keyword>
<keyword evidence="8 12" id="KW-0812">Transmembrane</keyword>
<feature type="transmembrane region" description="Helical" evidence="12">
    <location>
        <begin position="7"/>
        <end position="32"/>
    </location>
</feature>
<comment type="catalytic activity">
    <reaction evidence="11">
        <text>methanethiol + S-adenosyl-L-methionine = dimethyl sulfide + S-adenosyl-L-homocysteine + H(+)</text>
        <dbReference type="Rhea" id="RHEA:50428"/>
        <dbReference type="ChEBI" id="CHEBI:15378"/>
        <dbReference type="ChEBI" id="CHEBI:16007"/>
        <dbReference type="ChEBI" id="CHEBI:17437"/>
        <dbReference type="ChEBI" id="CHEBI:57856"/>
        <dbReference type="ChEBI" id="CHEBI:59789"/>
        <dbReference type="EC" id="2.1.1.334"/>
    </reaction>
</comment>
<name>A0ABS3SXP0_9FLAO</name>
<accession>A0ABS3SXP0</accession>
<gene>
    <name evidence="14" type="ORF">J4051_17420</name>
</gene>
<dbReference type="InterPro" id="IPR009915">
    <property type="entry name" value="NnrU_dom"/>
</dbReference>
<keyword evidence="10 12" id="KW-0472">Membrane</keyword>
<dbReference type="Gene3D" id="1.20.120.1630">
    <property type="match status" value="1"/>
</dbReference>
<evidence type="ECO:0000256" key="2">
    <source>
        <dbReference type="ARBA" id="ARBA00004141"/>
    </source>
</evidence>
<comment type="function">
    <text evidence="1">Catalyzes the methylation of methanethiol (MeSH) to yield dimethylsulphide (DMS).</text>
</comment>
<dbReference type="InterPro" id="IPR054700">
    <property type="entry name" value="MddA"/>
</dbReference>
<evidence type="ECO:0000256" key="8">
    <source>
        <dbReference type="ARBA" id="ARBA00022692"/>
    </source>
</evidence>
<keyword evidence="9 12" id="KW-1133">Transmembrane helix</keyword>
<evidence type="ECO:0000256" key="10">
    <source>
        <dbReference type="ARBA" id="ARBA00023136"/>
    </source>
</evidence>
<proteinExistence type="inferred from homology"/>
<feature type="domain" description="NnrU" evidence="13">
    <location>
        <begin position="54"/>
        <end position="189"/>
    </location>
</feature>
<evidence type="ECO:0000259" key="13">
    <source>
        <dbReference type="Pfam" id="PF07298"/>
    </source>
</evidence>
<evidence type="ECO:0000256" key="11">
    <source>
        <dbReference type="ARBA" id="ARBA00048134"/>
    </source>
</evidence>
<comment type="similarity">
    <text evidence="3">Belongs to the nurim family.</text>
</comment>
<evidence type="ECO:0000256" key="9">
    <source>
        <dbReference type="ARBA" id="ARBA00022989"/>
    </source>
</evidence>
<evidence type="ECO:0000313" key="15">
    <source>
        <dbReference type="Proteomes" id="UP000681315"/>
    </source>
</evidence>
<keyword evidence="5" id="KW-0489">Methyltransferase</keyword>
<dbReference type="PANTHER" id="PTHR31040">
    <property type="entry name" value="NURIM"/>
    <property type="match status" value="1"/>
</dbReference>
<sequence>MKKFIILFYGLFAYVVFLISFLYAIAFVGDFLVPKTINSETESIGFSAVLINLTLLSLFAIQHSIMARPAFKAWWTKIIGKPAERSTYILFSSLILLLLFWKWQPINTVVWQVENKTIAMLLIGICALGWIIVLLSTFMISHFELFGLTQIVNNFKNRTTPSPTFQTNFLYNIVRHPLMLGFIIAFWATPVMTTGHLLFAVVTTLYILIAVKFLEEKDLRKALGKPYSDYQQRVPMIIPFLKTTHYVKR</sequence>
<evidence type="ECO:0000256" key="7">
    <source>
        <dbReference type="ARBA" id="ARBA00022691"/>
    </source>
</evidence>
<evidence type="ECO:0000256" key="4">
    <source>
        <dbReference type="ARBA" id="ARBA00012149"/>
    </source>
</evidence>
<comment type="caution">
    <text evidence="14">The sequence shown here is derived from an EMBL/GenBank/DDBJ whole genome shotgun (WGS) entry which is preliminary data.</text>
</comment>
<dbReference type="PANTHER" id="PTHR31040:SF1">
    <property type="entry name" value="NURIM"/>
    <property type="match status" value="1"/>
</dbReference>
<comment type="subcellular location">
    <subcellularLocation>
        <location evidence="2">Membrane</location>
        <topology evidence="2">Multi-pass membrane protein</topology>
    </subcellularLocation>
</comment>
<evidence type="ECO:0000256" key="6">
    <source>
        <dbReference type="ARBA" id="ARBA00022679"/>
    </source>
</evidence>
<dbReference type="Proteomes" id="UP000681315">
    <property type="component" value="Unassembled WGS sequence"/>
</dbReference>
<evidence type="ECO:0000313" key="14">
    <source>
        <dbReference type="EMBL" id="MBO3100056.1"/>
    </source>
</evidence>
<dbReference type="EMBL" id="JAGEVG010000027">
    <property type="protein sequence ID" value="MBO3100056.1"/>
    <property type="molecule type" value="Genomic_DNA"/>
</dbReference>
<protein>
    <recommendedName>
        <fullName evidence="4">methanethiol S-methyltransferase</fullName>
        <ecNumber evidence="4">2.1.1.334</ecNumber>
    </recommendedName>
</protein>
<reference evidence="14 15" key="1">
    <citation type="submission" date="2021-03" db="EMBL/GenBank/DDBJ databases">
        <title>Gelidibacter sp. nov., isolated from costal sediment.</title>
        <authorList>
            <person name="Lun K.-Y."/>
        </authorList>
    </citation>
    <scope>NUCLEOTIDE SEQUENCE [LARGE SCALE GENOMIC DNA]</scope>
    <source>
        <strain evidence="14 15">DF109</strain>
    </source>
</reference>
<dbReference type="InterPro" id="IPR033580">
    <property type="entry name" value="Nurim-like"/>
</dbReference>
<feature type="transmembrane region" description="Helical" evidence="12">
    <location>
        <begin position="169"/>
        <end position="189"/>
    </location>
</feature>
<evidence type="ECO:0000256" key="5">
    <source>
        <dbReference type="ARBA" id="ARBA00022603"/>
    </source>
</evidence>
<feature type="transmembrane region" description="Helical" evidence="12">
    <location>
        <begin position="118"/>
        <end position="148"/>
    </location>
</feature>
<evidence type="ECO:0000256" key="1">
    <source>
        <dbReference type="ARBA" id="ARBA00002096"/>
    </source>
</evidence>
<feature type="transmembrane region" description="Helical" evidence="12">
    <location>
        <begin position="195"/>
        <end position="214"/>
    </location>
</feature>
<dbReference type="EC" id="2.1.1.334" evidence="4"/>
<feature type="transmembrane region" description="Helical" evidence="12">
    <location>
        <begin position="44"/>
        <end position="65"/>
    </location>
</feature>
<keyword evidence="7" id="KW-0949">S-adenosyl-L-methionine</keyword>
<dbReference type="RefSeq" id="WP_208235163.1">
    <property type="nucleotide sequence ID" value="NZ_JAGEVG010000027.1"/>
</dbReference>
<evidence type="ECO:0000256" key="3">
    <source>
        <dbReference type="ARBA" id="ARBA00010631"/>
    </source>
</evidence>
<keyword evidence="6" id="KW-0808">Transferase</keyword>
<feature type="transmembrane region" description="Helical" evidence="12">
    <location>
        <begin position="86"/>
        <end position="103"/>
    </location>
</feature>
<dbReference type="Pfam" id="PF07298">
    <property type="entry name" value="NnrU"/>
    <property type="match status" value="1"/>
</dbReference>
<dbReference type="NCBIfam" id="NF045656">
    <property type="entry name" value="MeththiolMtaseMddA"/>
    <property type="match status" value="1"/>
</dbReference>
<organism evidence="14 15">
    <name type="scientific">Gelidibacter pelagius</name>
    <dbReference type="NCBI Taxonomy" id="2819985"/>
    <lineage>
        <taxon>Bacteria</taxon>
        <taxon>Pseudomonadati</taxon>
        <taxon>Bacteroidota</taxon>
        <taxon>Flavobacteriia</taxon>
        <taxon>Flavobacteriales</taxon>
        <taxon>Flavobacteriaceae</taxon>
        <taxon>Gelidibacter</taxon>
    </lineage>
</organism>